<dbReference type="EMBL" id="JYDO01000054">
    <property type="protein sequence ID" value="KRZ74140.1"/>
    <property type="molecule type" value="Genomic_DNA"/>
</dbReference>
<keyword evidence="2" id="KW-1185">Reference proteome</keyword>
<protein>
    <submittedName>
        <fullName evidence="1">Uncharacterized protein</fullName>
    </submittedName>
</protein>
<comment type="caution">
    <text evidence="1">The sequence shown here is derived from an EMBL/GenBank/DDBJ whole genome shotgun (WGS) entry which is preliminary data.</text>
</comment>
<evidence type="ECO:0000313" key="2">
    <source>
        <dbReference type="Proteomes" id="UP000054843"/>
    </source>
</evidence>
<organism evidence="1 2">
    <name type="scientific">Trichinella papuae</name>
    <dbReference type="NCBI Taxonomy" id="268474"/>
    <lineage>
        <taxon>Eukaryota</taxon>
        <taxon>Metazoa</taxon>
        <taxon>Ecdysozoa</taxon>
        <taxon>Nematoda</taxon>
        <taxon>Enoplea</taxon>
        <taxon>Dorylaimia</taxon>
        <taxon>Trichinellida</taxon>
        <taxon>Trichinellidae</taxon>
        <taxon>Trichinella</taxon>
    </lineage>
</organism>
<name>A0A0V1MRC9_9BILA</name>
<evidence type="ECO:0000313" key="1">
    <source>
        <dbReference type="EMBL" id="KRZ74140.1"/>
    </source>
</evidence>
<proteinExistence type="predicted"/>
<feature type="non-terminal residue" evidence="1">
    <location>
        <position position="96"/>
    </location>
</feature>
<accession>A0A0V1MRC9</accession>
<gene>
    <name evidence="1" type="ORF">T10_7514</name>
</gene>
<reference evidence="1 2" key="1">
    <citation type="submission" date="2015-01" db="EMBL/GenBank/DDBJ databases">
        <title>Evolution of Trichinella species and genotypes.</title>
        <authorList>
            <person name="Korhonen P.K."/>
            <person name="Edoardo P."/>
            <person name="Giuseppe L.R."/>
            <person name="Gasser R.B."/>
        </authorList>
    </citation>
    <scope>NUCLEOTIDE SEQUENCE [LARGE SCALE GENOMIC DNA]</scope>
    <source>
        <strain evidence="1">ISS1980</strain>
    </source>
</reference>
<dbReference type="AlphaFoldDB" id="A0A0V1MRC9"/>
<sequence length="96" mass="10602">MNNSVDRFSVLYAVCSSTGQSPPWGVRLSTAVTSTMLVVSPPLHPLLSYISICTPCFHTRWTYCSAKQLIKAIQVERENLEVINCPQLQLSAKTSS</sequence>
<dbReference type="Proteomes" id="UP000054843">
    <property type="component" value="Unassembled WGS sequence"/>
</dbReference>